<evidence type="ECO:0000256" key="6">
    <source>
        <dbReference type="ARBA" id="ARBA00023015"/>
    </source>
</evidence>
<sequence>MCTNIGAGSSSSLGDCGETGETPTLASETPQMLDDVGALAMEIAESPNLNTAKPPKPNLKRKQRSDVWNHYKVELDANGLKTCQCVYCGHKYLRISSKSGTGNMLRHLDNCPRKKTKDVGEILTESKSKFDPEHFRELLCSTIDVHDLPFRFVEYERIVACFEYLKWDIKLVTRNTMKADILKMYEKEKIVIKSTLGKIPGRLSLTSDCWSSITSDGYISLTCHFIDEDWVLQKFVLNFSLMPSPHTGATLSNKLYSMLCDWGIENKVFSLTLDNAAANDSSVDLLLTQMNLNNSLLCNGEFFHIHCCAHRINLVVQDGLKDINQSVVKVRESVKYVRGSQMRKQKFLECVNKVGLDRKRGLRQDVTTRWNSTFLMLDNALYYKKAFMNFRLSDPNYKLCHSSEEWIKIEKIHGFLSLHYDVSNLFSGSSYPTANLYFRPVVMCYSSLRQNQNSSDEYIKKMVELMLPKFEKYWSDFSMILTIAVVFDPRYKLQFVDFFYKKLYGPNSGQFLLVKEKLFALFEDYCKYYNDKFDLDKNGNSTSSGHNCDFTNADSVAVVEFNLLDVEFGLSQQKSQLELYMEEKRLDVKSNLDILNYWKGTQFKYLHVACMARDILSIPITTVASESVFSVGGRVLDQYRSSLKPSNAEAIICTRDWLFGEKAIKREIPTNDLAVDFLNVDDEPQTGSSMT</sequence>
<reference evidence="13 14" key="1">
    <citation type="submission" date="2024-06" db="EMBL/GenBank/DDBJ databases">
        <title>A chromosome level genome sequence of Diviner's sage (Salvia divinorum).</title>
        <authorList>
            <person name="Ford S.A."/>
            <person name="Ro D.-K."/>
            <person name="Ness R.W."/>
            <person name="Phillips M.A."/>
        </authorList>
    </citation>
    <scope>NUCLEOTIDE SEQUENCE [LARGE SCALE GENOMIC DNA]</scope>
    <source>
        <strain evidence="13">SAF-2024a</strain>
        <tissue evidence="13">Leaf</tissue>
    </source>
</reference>
<dbReference type="SUPFAM" id="SSF57667">
    <property type="entry name" value="beta-beta-alpha zinc fingers"/>
    <property type="match status" value="1"/>
</dbReference>
<dbReference type="EMBL" id="JBEAFC010000011">
    <property type="protein sequence ID" value="KAL1536552.1"/>
    <property type="molecule type" value="Genomic_DNA"/>
</dbReference>
<evidence type="ECO:0000256" key="11">
    <source>
        <dbReference type="SAM" id="MobiDB-lite"/>
    </source>
</evidence>
<keyword evidence="4 10" id="KW-0863">Zinc-finger</keyword>
<dbReference type="GO" id="GO:0005634">
    <property type="term" value="C:nucleus"/>
    <property type="evidence" value="ECO:0007669"/>
    <property type="project" value="UniProtKB-SubCell"/>
</dbReference>
<dbReference type="PANTHER" id="PTHR46481">
    <property type="entry name" value="ZINC FINGER BED DOMAIN-CONTAINING PROTEIN 4"/>
    <property type="match status" value="1"/>
</dbReference>
<comment type="subcellular location">
    <subcellularLocation>
        <location evidence="1">Nucleus</location>
    </subcellularLocation>
</comment>
<dbReference type="GO" id="GO:0008270">
    <property type="term" value="F:zinc ion binding"/>
    <property type="evidence" value="ECO:0007669"/>
    <property type="project" value="UniProtKB-KW"/>
</dbReference>
<dbReference type="PANTHER" id="PTHR46481:SF6">
    <property type="entry name" value="ZINC FINGER BED DOMAIN-CONTAINING PROTEIN RICESLEEPER 2-LIKE"/>
    <property type="match status" value="1"/>
</dbReference>
<dbReference type="SUPFAM" id="SSF53098">
    <property type="entry name" value="Ribonuclease H-like"/>
    <property type="match status" value="1"/>
</dbReference>
<keyword evidence="14" id="KW-1185">Reference proteome</keyword>
<protein>
    <submittedName>
        <fullName evidence="13">Zinc finger BED domain-containing protein RICESLEEPER 2-like</fullName>
    </submittedName>
</protein>
<keyword evidence="6" id="KW-0805">Transcription regulation</keyword>
<keyword evidence="7" id="KW-0238">DNA-binding</keyword>
<evidence type="ECO:0000256" key="4">
    <source>
        <dbReference type="ARBA" id="ARBA00022771"/>
    </source>
</evidence>
<dbReference type="GO" id="GO:0003677">
    <property type="term" value="F:DNA binding"/>
    <property type="evidence" value="ECO:0007669"/>
    <property type="project" value="UniProtKB-KW"/>
</dbReference>
<dbReference type="AlphaFoldDB" id="A0ABD1FY03"/>
<dbReference type="InterPro" id="IPR008906">
    <property type="entry name" value="HATC_C_dom"/>
</dbReference>
<evidence type="ECO:0000256" key="5">
    <source>
        <dbReference type="ARBA" id="ARBA00022833"/>
    </source>
</evidence>
<evidence type="ECO:0000259" key="12">
    <source>
        <dbReference type="PROSITE" id="PS50808"/>
    </source>
</evidence>
<feature type="domain" description="BED-type" evidence="12">
    <location>
        <begin position="62"/>
        <end position="118"/>
    </location>
</feature>
<dbReference type="InterPro" id="IPR012337">
    <property type="entry name" value="RNaseH-like_sf"/>
</dbReference>
<evidence type="ECO:0000256" key="2">
    <source>
        <dbReference type="ARBA" id="ARBA00011738"/>
    </source>
</evidence>
<name>A0ABD1FY03_SALDI</name>
<gene>
    <name evidence="13" type="ORF">AAHA92_29184</name>
</gene>
<evidence type="ECO:0000256" key="9">
    <source>
        <dbReference type="ARBA" id="ARBA00023242"/>
    </source>
</evidence>
<evidence type="ECO:0000313" key="13">
    <source>
        <dbReference type="EMBL" id="KAL1536552.1"/>
    </source>
</evidence>
<feature type="compositionally biased region" description="Polar residues" evidence="11">
    <location>
        <begin position="1"/>
        <end position="13"/>
    </location>
</feature>
<accession>A0ABD1FY03</accession>
<organism evidence="13 14">
    <name type="scientific">Salvia divinorum</name>
    <name type="common">Maria pastora</name>
    <name type="synonym">Diviner's sage</name>
    <dbReference type="NCBI Taxonomy" id="28513"/>
    <lineage>
        <taxon>Eukaryota</taxon>
        <taxon>Viridiplantae</taxon>
        <taxon>Streptophyta</taxon>
        <taxon>Embryophyta</taxon>
        <taxon>Tracheophyta</taxon>
        <taxon>Spermatophyta</taxon>
        <taxon>Magnoliopsida</taxon>
        <taxon>eudicotyledons</taxon>
        <taxon>Gunneridae</taxon>
        <taxon>Pentapetalae</taxon>
        <taxon>asterids</taxon>
        <taxon>lamiids</taxon>
        <taxon>Lamiales</taxon>
        <taxon>Lamiaceae</taxon>
        <taxon>Nepetoideae</taxon>
        <taxon>Mentheae</taxon>
        <taxon>Salviinae</taxon>
        <taxon>Salvia</taxon>
        <taxon>Salvia subgen. Calosphace</taxon>
    </lineage>
</organism>
<evidence type="ECO:0000256" key="7">
    <source>
        <dbReference type="ARBA" id="ARBA00023125"/>
    </source>
</evidence>
<dbReference type="InterPro" id="IPR003656">
    <property type="entry name" value="Znf_BED"/>
</dbReference>
<feature type="region of interest" description="Disordered" evidence="11">
    <location>
        <begin position="1"/>
        <end position="29"/>
    </location>
</feature>
<dbReference type="Proteomes" id="UP001567538">
    <property type="component" value="Unassembled WGS sequence"/>
</dbReference>
<evidence type="ECO:0000256" key="10">
    <source>
        <dbReference type="PROSITE-ProRule" id="PRU00027"/>
    </source>
</evidence>
<evidence type="ECO:0000256" key="1">
    <source>
        <dbReference type="ARBA" id="ARBA00004123"/>
    </source>
</evidence>
<dbReference type="InterPro" id="IPR025525">
    <property type="entry name" value="hAT-like_transposase_RNase-H"/>
</dbReference>
<comment type="caution">
    <text evidence="13">The sequence shown here is derived from an EMBL/GenBank/DDBJ whole genome shotgun (WGS) entry which is preliminary data.</text>
</comment>
<keyword evidence="5" id="KW-0862">Zinc</keyword>
<keyword evidence="9" id="KW-0539">Nucleus</keyword>
<evidence type="ECO:0000313" key="14">
    <source>
        <dbReference type="Proteomes" id="UP001567538"/>
    </source>
</evidence>
<dbReference type="InterPro" id="IPR036236">
    <property type="entry name" value="Znf_C2H2_sf"/>
</dbReference>
<proteinExistence type="predicted"/>
<comment type="subunit">
    <text evidence="2">Homodimer.</text>
</comment>
<dbReference type="SMART" id="SM00614">
    <property type="entry name" value="ZnF_BED"/>
    <property type="match status" value="1"/>
</dbReference>
<dbReference type="InterPro" id="IPR052035">
    <property type="entry name" value="ZnF_BED_domain_contain"/>
</dbReference>
<evidence type="ECO:0000256" key="3">
    <source>
        <dbReference type="ARBA" id="ARBA00022723"/>
    </source>
</evidence>
<evidence type="ECO:0000256" key="8">
    <source>
        <dbReference type="ARBA" id="ARBA00023163"/>
    </source>
</evidence>
<keyword evidence="3" id="KW-0479">Metal-binding</keyword>
<dbReference type="Pfam" id="PF05699">
    <property type="entry name" value="Dimer_Tnp_hAT"/>
    <property type="match status" value="1"/>
</dbReference>
<keyword evidence="8" id="KW-0804">Transcription</keyword>
<dbReference type="PROSITE" id="PS50808">
    <property type="entry name" value="ZF_BED"/>
    <property type="match status" value="1"/>
</dbReference>
<dbReference type="Pfam" id="PF14372">
    <property type="entry name" value="hAT-like_RNase-H"/>
    <property type="match status" value="1"/>
</dbReference>